<gene>
    <name evidence="12" type="ORF">KUCA_T00005088001</name>
</gene>
<dbReference type="HOGENOM" id="CLU_119720_1_0_1"/>
<evidence type="ECO:0000313" key="13">
    <source>
        <dbReference type="Proteomes" id="UP000019384"/>
    </source>
</evidence>
<comment type="similarity">
    <text evidence="2 11">Belongs to the complex I NDUFA13 subunit family.</text>
</comment>
<accession>W6MQY7</accession>
<keyword evidence="5 11" id="KW-0812">Transmembrane</keyword>
<evidence type="ECO:0000256" key="9">
    <source>
        <dbReference type="ARBA" id="ARBA00023128"/>
    </source>
</evidence>
<dbReference type="RefSeq" id="XP_022461090.1">
    <property type="nucleotide sequence ID" value="XM_022606238.1"/>
</dbReference>
<dbReference type="OrthoDB" id="3308at2759"/>
<evidence type="ECO:0000313" key="12">
    <source>
        <dbReference type="EMBL" id="CDK29101.1"/>
    </source>
</evidence>
<evidence type="ECO:0000256" key="2">
    <source>
        <dbReference type="ARBA" id="ARBA00007312"/>
    </source>
</evidence>
<sequence>MANQDLPPIGGYESIQWKRNLPSRGFRPTIWFAGLVGMTAYGFYHVCQGNREKAELKREKLWARIHLIPLLQSETDRDVVRRTFAYYKREGEIMKDIPWWEVKSPYHTDDVFRPPQTTIMGKQLDRDGFWTDAKSRNRFGPDEEK</sequence>
<protein>
    <recommendedName>
        <fullName evidence="11">NADH dehydrogenase [ubiquinone] 1 alpha subcomplex subunit 13</fullName>
    </recommendedName>
</protein>
<feature type="transmembrane region" description="Helical" evidence="11">
    <location>
        <begin position="29"/>
        <end position="47"/>
    </location>
</feature>
<comment type="function">
    <text evidence="11">Complex I functions in the transfer of electrons from NADH to the respiratory chain. Accessory subunit of the mitochondrial membrane respiratory chain NADH dehydrogenase (Complex I), that is believed not to be involved in catalysis.</text>
</comment>
<keyword evidence="9 11" id="KW-0496">Mitochondrion</keyword>
<reference evidence="12" key="2">
    <citation type="submission" date="2014-02" db="EMBL/GenBank/DDBJ databases">
        <title>Complete DNA sequence of /Kuraishia capsulata/ illustrates novel genomic features among budding yeasts (/Saccharomycotina/).</title>
        <authorList>
            <person name="Morales L."/>
            <person name="Noel B."/>
            <person name="Porcel B."/>
            <person name="Marcet-Houben M."/>
            <person name="Hullo M-F."/>
            <person name="Sacerdot C."/>
            <person name="Tekaia F."/>
            <person name="Leh-Louis V."/>
            <person name="Despons L."/>
            <person name="Khanna V."/>
            <person name="Aury J-M."/>
            <person name="Barbe V."/>
            <person name="Couloux A."/>
            <person name="Labadie K."/>
            <person name="Pelletier E."/>
            <person name="Souciet J-L."/>
            <person name="Boekhout T."/>
            <person name="Gabaldon T."/>
            <person name="Wincker P."/>
            <person name="Dujon B."/>
        </authorList>
    </citation>
    <scope>NUCLEOTIDE SEQUENCE</scope>
    <source>
        <strain evidence="12">CBS 1993</strain>
    </source>
</reference>
<dbReference type="GeneID" id="34522478"/>
<keyword evidence="7 11" id="KW-0249">Electron transport</keyword>
<reference evidence="12" key="1">
    <citation type="submission" date="2013-12" db="EMBL/GenBank/DDBJ databases">
        <authorList>
            <person name="Genoscope - CEA"/>
        </authorList>
    </citation>
    <scope>NUCLEOTIDE SEQUENCE</scope>
    <source>
        <strain evidence="12">CBS 1993</strain>
    </source>
</reference>
<dbReference type="Pfam" id="PF06212">
    <property type="entry name" value="GRIM-19"/>
    <property type="match status" value="1"/>
</dbReference>
<keyword evidence="4 11" id="KW-0679">Respiratory chain</keyword>
<dbReference type="Proteomes" id="UP000019384">
    <property type="component" value="Unassembled WGS sequence"/>
</dbReference>
<dbReference type="PANTHER" id="PTHR12966:SF0">
    <property type="entry name" value="NADH DEHYDROGENASE [UBIQUINONE] 1 ALPHA SUBCOMPLEX SUBUNIT 13"/>
    <property type="match status" value="1"/>
</dbReference>
<dbReference type="InterPro" id="IPR009346">
    <property type="entry name" value="GRIM-19"/>
</dbReference>
<proteinExistence type="inferred from homology"/>
<comment type="subcellular location">
    <subcellularLocation>
        <location evidence="1 11">Mitochondrion inner membrane</location>
        <topology evidence="1 11">Single-pass membrane protein</topology>
        <orientation evidence="1 11">Matrix side</orientation>
    </subcellularLocation>
</comment>
<evidence type="ECO:0000256" key="11">
    <source>
        <dbReference type="RuleBase" id="RU368034"/>
    </source>
</evidence>
<keyword evidence="6 11" id="KW-0999">Mitochondrion inner membrane</keyword>
<dbReference type="STRING" id="1382522.W6MQY7"/>
<evidence type="ECO:0000256" key="3">
    <source>
        <dbReference type="ARBA" id="ARBA00022448"/>
    </source>
</evidence>
<evidence type="ECO:0000256" key="10">
    <source>
        <dbReference type="ARBA" id="ARBA00023136"/>
    </source>
</evidence>
<evidence type="ECO:0000256" key="6">
    <source>
        <dbReference type="ARBA" id="ARBA00022792"/>
    </source>
</evidence>
<evidence type="ECO:0000256" key="4">
    <source>
        <dbReference type="ARBA" id="ARBA00022660"/>
    </source>
</evidence>
<keyword evidence="8 11" id="KW-1133">Transmembrane helix</keyword>
<evidence type="ECO:0000256" key="8">
    <source>
        <dbReference type="ARBA" id="ARBA00022989"/>
    </source>
</evidence>
<keyword evidence="10 11" id="KW-0472">Membrane</keyword>
<dbReference type="AlphaFoldDB" id="W6MQY7"/>
<evidence type="ECO:0000256" key="5">
    <source>
        <dbReference type="ARBA" id="ARBA00022692"/>
    </source>
</evidence>
<name>W6MQY7_9ASCO</name>
<evidence type="ECO:0000256" key="1">
    <source>
        <dbReference type="ARBA" id="ARBA00004298"/>
    </source>
</evidence>
<organism evidence="12 13">
    <name type="scientific">Kuraishia capsulata CBS 1993</name>
    <dbReference type="NCBI Taxonomy" id="1382522"/>
    <lineage>
        <taxon>Eukaryota</taxon>
        <taxon>Fungi</taxon>
        <taxon>Dikarya</taxon>
        <taxon>Ascomycota</taxon>
        <taxon>Saccharomycotina</taxon>
        <taxon>Pichiomycetes</taxon>
        <taxon>Pichiales</taxon>
        <taxon>Pichiaceae</taxon>
        <taxon>Kuraishia</taxon>
    </lineage>
</organism>
<dbReference type="GO" id="GO:0005743">
    <property type="term" value="C:mitochondrial inner membrane"/>
    <property type="evidence" value="ECO:0007669"/>
    <property type="project" value="UniProtKB-SubCell"/>
</dbReference>
<evidence type="ECO:0000256" key="7">
    <source>
        <dbReference type="ARBA" id="ARBA00022982"/>
    </source>
</evidence>
<dbReference type="EMBL" id="HG793130">
    <property type="protein sequence ID" value="CDK29101.1"/>
    <property type="molecule type" value="Genomic_DNA"/>
</dbReference>
<keyword evidence="3 11" id="KW-0813">Transport</keyword>
<dbReference type="GO" id="GO:0045271">
    <property type="term" value="C:respiratory chain complex I"/>
    <property type="evidence" value="ECO:0007669"/>
    <property type="project" value="UniProtKB-UniRule"/>
</dbReference>
<dbReference type="PANTHER" id="PTHR12966">
    <property type="entry name" value="NADH DEHYDROGENASE UBIQUINONE 1 ALPHA SUBCOMPLEX SUBUNIT 13"/>
    <property type="match status" value="1"/>
</dbReference>
<keyword evidence="13" id="KW-1185">Reference proteome</keyword>